<dbReference type="InterPro" id="IPR028082">
    <property type="entry name" value="Peripla_BP_I"/>
</dbReference>
<dbReference type="CDD" id="cd19974">
    <property type="entry name" value="PBP1_LacI-like"/>
    <property type="match status" value="1"/>
</dbReference>
<keyword evidence="1" id="KW-0805">Transcription regulation</keyword>
<dbReference type="PANTHER" id="PTHR30146">
    <property type="entry name" value="LACI-RELATED TRANSCRIPTIONAL REPRESSOR"/>
    <property type="match status" value="1"/>
</dbReference>
<feature type="domain" description="HTH lacI-type" evidence="4">
    <location>
        <begin position="5"/>
        <end position="59"/>
    </location>
</feature>
<dbReference type="OrthoDB" id="2026446at2"/>
<evidence type="ECO:0000313" key="5">
    <source>
        <dbReference type="EMBL" id="SEO51702.1"/>
    </source>
</evidence>
<reference evidence="5 6" key="1">
    <citation type="submission" date="2016-10" db="EMBL/GenBank/DDBJ databases">
        <authorList>
            <person name="de Groot N.N."/>
        </authorList>
    </citation>
    <scope>NUCLEOTIDE SEQUENCE [LARGE SCALE GENOMIC DNA]</scope>
    <source>
        <strain evidence="5 6">CGMCC 1.10434</strain>
    </source>
</reference>
<dbReference type="AlphaFoldDB" id="A0A1H8QBW3"/>
<protein>
    <submittedName>
        <fullName evidence="5">Transcriptional regulator, LacI family</fullName>
    </submittedName>
</protein>
<gene>
    <name evidence="5" type="ORF">SAMN04488134_108114</name>
</gene>
<dbReference type="GO" id="GO:0003700">
    <property type="term" value="F:DNA-binding transcription factor activity"/>
    <property type="evidence" value="ECO:0007669"/>
    <property type="project" value="TreeGrafter"/>
</dbReference>
<dbReference type="InterPro" id="IPR010982">
    <property type="entry name" value="Lambda_DNA-bd_dom_sf"/>
</dbReference>
<dbReference type="Proteomes" id="UP000199300">
    <property type="component" value="Unassembled WGS sequence"/>
</dbReference>
<dbReference type="RefSeq" id="WP_091498454.1">
    <property type="nucleotide sequence ID" value="NZ_FODJ01000008.1"/>
</dbReference>
<dbReference type="SMART" id="SM00354">
    <property type="entry name" value="HTH_LACI"/>
    <property type="match status" value="1"/>
</dbReference>
<dbReference type="Pfam" id="PF00356">
    <property type="entry name" value="LacI"/>
    <property type="match status" value="1"/>
</dbReference>
<evidence type="ECO:0000259" key="4">
    <source>
        <dbReference type="PROSITE" id="PS50932"/>
    </source>
</evidence>
<dbReference type="SUPFAM" id="SSF47413">
    <property type="entry name" value="lambda repressor-like DNA-binding domains"/>
    <property type="match status" value="1"/>
</dbReference>
<accession>A0A1H8QBW3</accession>
<organism evidence="5 6">
    <name type="scientific">Amphibacillus marinus</name>
    <dbReference type="NCBI Taxonomy" id="872970"/>
    <lineage>
        <taxon>Bacteria</taxon>
        <taxon>Bacillati</taxon>
        <taxon>Bacillota</taxon>
        <taxon>Bacilli</taxon>
        <taxon>Bacillales</taxon>
        <taxon>Bacillaceae</taxon>
        <taxon>Amphibacillus</taxon>
    </lineage>
</organism>
<dbReference type="STRING" id="872970.SAMN04488134_108114"/>
<evidence type="ECO:0000256" key="2">
    <source>
        <dbReference type="ARBA" id="ARBA00023125"/>
    </source>
</evidence>
<dbReference type="Gene3D" id="3.40.50.2300">
    <property type="match status" value="2"/>
</dbReference>
<name>A0A1H8QBW3_9BACI</name>
<keyword evidence="6" id="KW-1185">Reference proteome</keyword>
<dbReference type="Pfam" id="PF00532">
    <property type="entry name" value="Peripla_BP_1"/>
    <property type="match status" value="1"/>
</dbReference>
<evidence type="ECO:0000256" key="3">
    <source>
        <dbReference type="ARBA" id="ARBA00023163"/>
    </source>
</evidence>
<dbReference type="Gene3D" id="1.10.260.40">
    <property type="entry name" value="lambda repressor-like DNA-binding domains"/>
    <property type="match status" value="1"/>
</dbReference>
<evidence type="ECO:0000256" key="1">
    <source>
        <dbReference type="ARBA" id="ARBA00023015"/>
    </source>
</evidence>
<dbReference type="PANTHER" id="PTHR30146:SF109">
    <property type="entry name" value="HTH-TYPE TRANSCRIPTIONAL REGULATOR GALS"/>
    <property type="match status" value="1"/>
</dbReference>
<dbReference type="InterPro" id="IPR000843">
    <property type="entry name" value="HTH_LacI"/>
</dbReference>
<evidence type="ECO:0000313" key="6">
    <source>
        <dbReference type="Proteomes" id="UP000199300"/>
    </source>
</evidence>
<dbReference type="PROSITE" id="PS50932">
    <property type="entry name" value="HTH_LACI_2"/>
    <property type="match status" value="1"/>
</dbReference>
<proteinExistence type="predicted"/>
<dbReference type="CDD" id="cd01392">
    <property type="entry name" value="HTH_LacI"/>
    <property type="match status" value="1"/>
</dbReference>
<keyword evidence="2" id="KW-0238">DNA-binding</keyword>
<dbReference type="InterPro" id="IPR001761">
    <property type="entry name" value="Peripla_BP/Lac1_sug-bd_dom"/>
</dbReference>
<sequence>MKRKVTMQEISDIVGVSKVTVSKVFNNRTDVSDEVKQRVLKVAKELGYRYHAGVKTSKTSRLGNVGIVVPEVFLEPDENFYVHIYKHIYKEAEKLGYSTILSVINKDQLNHNDIPNICSEHKVDGLIILGELPEHYIKESLMPYDIPIVLVDFALRDADLDSITTNNFEASYQATNYLISKGHKEIGFVGNIKTTQSIMDRYLGYCKAMMEHDYPVKEEHILKERDDDNHEVDYQIESGLPTAFICNNDKAAFYLIRSLQDMGLRIPDDCSVIGFDDNNHSIFSQPKITTMRVRKDEMARFALSKMHKYINNRKTTIDKLIIDADLIERESVKSI</sequence>
<dbReference type="GO" id="GO:0000976">
    <property type="term" value="F:transcription cis-regulatory region binding"/>
    <property type="evidence" value="ECO:0007669"/>
    <property type="project" value="TreeGrafter"/>
</dbReference>
<keyword evidence="3" id="KW-0804">Transcription</keyword>
<dbReference type="SUPFAM" id="SSF53822">
    <property type="entry name" value="Periplasmic binding protein-like I"/>
    <property type="match status" value="1"/>
</dbReference>
<dbReference type="EMBL" id="FODJ01000008">
    <property type="protein sequence ID" value="SEO51702.1"/>
    <property type="molecule type" value="Genomic_DNA"/>
</dbReference>